<dbReference type="OrthoDB" id="10659831at2759"/>
<keyword evidence="2" id="KW-0812">Transmembrane</keyword>
<dbReference type="AlphaFoldDB" id="A0A4U5MQI2"/>
<reference evidence="3 4" key="1">
    <citation type="journal article" date="2015" name="Genome Biol.">
        <title>Comparative genomics of Steinernema reveals deeply conserved gene regulatory networks.</title>
        <authorList>
            <person name="Dillman A.R."/>
            <person name="Macchietto M."/>
            <person name="Porter C.F."/>
            <person name="Rogers A."/>
            <person name="Williams B."/>
            <person name="Antoshechkin I."/>
            <person name="Lee M.M."/>
            <person name="Goodwin Z."/>
            <person name="Lu X."/>
            <person name="Lewis E.E."/>
            <person name="Goodrich-Blair H."/>
            <person name="Stock S.P."/>
            <person name="Adams B.J."/>
            <person name="Sternberg P.W."/>
            <person name="Mortazavi A."/>
        </authorList>
    </citation>
    <scope>NUCLEOTIDE SEQUENCE [LARGE SCALE GENOMIC DNA]</scope>
    <source>
        <strain evidence="3 4">ALL</strain>
    </source>
</reference>
<dbReference type="EMBL" id="AZBU02000006">
    <property type="protein sequence ID" value="TKR71854.1"/>
    <property type="molecule type" value="Genomic_DNA"/>
</dbReference>
<name>A0A4U5MQI2_STECR</name>
<feature type="compositionally biased region" description="Basic and acidic residues" evidence="1">
    <location>
        <begin position="138"/>
        <end position="154"/>
    </location>
</feature>
<feature type="compositionally biased region" description="Polar residues" evidence="1">
    <location>
        <begin position="160"/>
        <end position="177"/>
    </location>
</feature>
<protein>
    <submittedName>
        <fullName evidence="3">Uncharacterized protein</fullName>
    </submittedName>
</protein>
<keyword evidence="2" id="KW-1133">Transmembrane helix</keyword>
<feature type="compositionally biased region" description="Basic and acidic residues" evidence="1">
    <location>
        <begin position="109"/>
        <end position="128"/>
    </location>
</feature>
<gene>
    <name evidence="3" type="ORF">L596_019387</name>
</gene>
<accession>A0A4U5MQI2</accession>
<feature type="compositionally biased region" description="Basic residues" evidence="1">
    <location>
        <begin position="32"/>
        <end position="47"/>
    </location>
</feature>
<feature type="region of interest" description="Disordered" evidence="1">
    <location>
        <begin position="32"/>
        <end position="231"/>
    </location>
</feature>
<evidence type="ECO:0000256" key="1">
    <source>
        <dbReference type="SAM" id="MobiDB-lite"/>
    </source>
</evidence>
<feature type="compositionally biased region" description="Basic and acidic residues" evidence="1">
    <location>
        <begin position="81"/>
        <end position="95"/>
    </location>
</feature>
<evidence type="ECO:0000256" key="2">
    <source>
        <dbReference type="SAM" id="Phobius"/>
    </source>
</evidence>
<proteinExistence type="predicted"/>
<reference evidence="3 4" key="2">
    <citation type="journal article" date="2019" name="G3 (Bethesda)">
        <title>Hybrid Assembly of the Genome of the Entomopathogenic Nematode Steinernema carpocapsae Identifies the X-Chromosome.</title>
        <authorList>
            <person name="Serra L."/>
            <person name="Macchietto M."/>
            <person name="Macias-Munoz A."/>
            <person name="McGill C.J."/>
            <person name="Rodriguez I.M."/>
            <person name="Rodriguez B."/>
            <person name="Murad R."/>
            <person name="Mortazavi A."/>
        </authorList>
    </citation>
    <scope>NUCLEOTIDE SEQUENCE [LARGE SCALE GENOMIC DNA]</scope>
    <source>
        <strain evidence="3 4">ALL</strain>
    </source>
</reference>
<feature type="transmembrane region" description="Helical" evidence="2">
    <location>
        <begin position="12"/>
        <end position="31"/>
    </location>
</feature>
<evidence type="ECO:0000313" key="4">
    <source>
        <dbReference type="Proteomes" id="UP000298663"/>
    </source>
</evidence>
<comment type="caution">
    <text evidence="3">The sequence shown here is derived from an EMBL/GenBank/DDBJ whole genome shotgun (WGS) entry which is preliminary data.</text>
</comment>
<dbReference type="PROSITE" id="PS51257">
    <property type="entry name" value="PROKAR_LIPOPROTEIN"/>
    <property type="match status" value="1"/>
</dbReference>
<dbReference type="Proteomes" id="UP000298663">
    <property type="component" value="Unassembled WGS sequence"/>
</dbReference>
<sequence length="231" mass="25628">MKSEAELPAVFVTFSIIYALVFGFAVTIACAKKKKEKRGRGRKKPKKVVALEAHPSPAQKSFGTPQPGEVIKPSSSNSQKTTEKAGERNKEDEMKMLQSAEAVSLNPFEKNEKTTGDGQRKDVLEDPTQRSWMPTQEVLKKTPEKETKNKDRRSVRSILGSPTKNQPISMNKNCSATHTRRNEDSIGMPTVRAVDEETQRTASVQVNDSEDTNELVPDLKPDDILSGSNKD</sequence>
<organism evidence="3 4">
    <name type="scientific">Steinernema carpocapsae</name>
    <name type="common">Entomopathogenic nematode</name>
    <dbReference type="NCBI Taxonomy" id="34508"/>
    <lineage>
        <taxon>Eukaryota</taxon>
        <taxon>Metazoa</taxon>
        <taxon>Ecdysozoa</taxon>
        <taxon>Nematoda</taxon>
        <taxon>Chromadorea</taxon>
        <taxon>Rhabditida</taxon>
        <taxon>Tylenchina</taxon>
        <taxon>Panagrolaimomorpha</taxon>
        <taxon>Strongyloidoidea</taxon>
        <taxon>Steinernematidae</taxon>
        <taxon>Steinernema</taxon>
    </lineage>
</organism>
<keyword evidence="2" id="KW-0472">Membrane</keyword>
<feature type="compositionally biased region" description="Basic and acidic residues" evidence="1">
    <location>
        <begin position="217"/>
        <end position="231"/>
    </location>
</feature>
<keyword evidence="4" id="KW-1185">Reference proteome</keyword>
<evidence type="ECO:0000313" key="3">
    <source>
        <dbReference type="EMBL" id="TKR71854.1"/>
    </source>
</evidence>